<evidence type="ECO:0000256" key="4">
    <source>
        <dbReference type="ARBA" id="ARBA00022553"/>
    </source>
</evidence>
<dbReference type="SUPFAM" id="SSF53649">
    <property type="entry name" value="Alkaline phosphatase-like"/>
    <property type="match status" value="1"/>
</dbReference>
<dbReference type="Proteomes" id="UP001275932">
    <property type="component" value="Unassembled WGS sequence"/>
</dbReference>
<keyword evidence="7" id="KW-0862">Zinc</keyword>
<evidence type="ECO:0000256" key="7">
    <source>
        <dbReference type="ARBA" id="ARBA00022833"/>
    </source>
</evidence>
<organism evidence="10 11">
    <name type="scientific">Intestinicryptomonas porci</name>
    <dbReference type="NCBI Taxonomy" id="2926320"/>
    <lineage>
        <taxon>Bacteria</taxon>
        <taxon>Pseudomonadati</taxon>
        <taxon>Verrucomicrobiota</taxon>
        <taxon>Opitutia</taxon>
        <taxon>Opitutales</taxon>
        <taxon>Intestinicryptomonaceae</taxon>
        <taxon>Intestinicryptomonas</taxon>
    </lineage>
</organism>
<dbReference type="PRINTS" id="PR00113">
    <property type="entry name" value="ALKPHPHTASE"/>
</dbReference>
<accession>A0ABU4WHV0</accession>
<comment type="similarity">
    <text evidence="3 9">Belongs to the alkaline phosphatase family.</text>
</comment>
<reference evidence="10 11" key="1">
    <citation type="submission" date="2022-03" db="EMBL/GenBank/DDBJ databases">
        <title>Novel taxa within the pig intestine.</title>
        <authorList>
            <person name="Wylensek D."/>
            <person name="Bishof K."/>
            <person name="Afrizal A."/>
            <person name="Clavel T."/>
        </authorList>
    </citation>
    <scope>NUCLEOTIDE SEQUENCE [LARGE SCALE GENOMIC DNA]</scope>
    <source>
        <strain evidence="10 11">CLA-KB-P66</strain>
    </source>
</reference>
<comment type="caution">
    <text evidence="10">The sequence shown here is derived from an EMBL/GenBank/DDBJ whole genome shotgun (WGS) entry which is preliminary data.</text>
</comment>
<dbReference type="PANTHER" id="PTHR11596:SF5">
    <property type="entry name" value="ALKALINE PHOSPHATASE"/>
    <property type="match status" value="1"/>
</dbReference>
<evidence type="ECO:0000256" key="2">
    <source>
        <dbReference type="ARBA" id="ARBA00001947"/>
    </source>
</evidence>
<dbReference type="InterPro" id="IPR017850">
    <property type="entry name" value="Alkaline_phosphatase_core_sf"/>
</dbReference>
<keyword evidence="6" id="KW-0378">Hydrolase</keyword>
<gene>
    <name evidence="10" type="ORF">MOX91_06275</name>
</gene>
<name>A0ABU4WHV0_9BACT</name>
<dbReference type="InterPro" id="IPR001952">
    <property type="entry name" value="Alkaline_phosphatase"/>
</dbReference>
<evidence type="ECO:0000313" key="10">
    <source>
        <dbReference type="EMBL" id="MDX8415779.1"/>
    </source>
</evidence>
<evidence type="ECO:0000313" key="11">
    <source>
        <dbReference type="Proteomes" id="UP001275932"/>
    </source>
</evidence>
<comment type="cofactor">
    <cofactor evidence="2">
        <name>Zn(2+)</name>
        <dbReference type="ChEBI" id="CHEBI:29105"/>
    </cofactor>
</comment>
<dbReference type="SMART" id="SM00098">
    <property type="entry name" value="alkPPc"/>
    <property type="match status" value="1"/>
</dbReference>
<proteinExistence type="inferred from homology"/>
<dbReference type="RefSeq" id="WP_370397229.1">
    <property type="nucleotide sequence ID" value="NZ_JALBUT010000006.1"/>
</dbReference>
<evidence type="ECO:0000256" key="3">
    <source>
        <dbReference type="ARBA" id="ARBA00005984"/>
    </source>
</evidence>
<sequence length="456" mass="49605">MFKRLIFLVSLFLMASSVLFAEQLKRAKYVFLFIGDGMSLPQRMIAQNYLKSLGGDDLLINSLPIQSITFTKSADSLITDSAASATAIACGEKTKNHYIGVDSTGNPLTSTAYVAKKSGRKVGIITSVTLTHATPAAFYAHNSNRGNEYEIALDLVNSGFDYFAGGGIAQHDNKNAKSFKGDIYSLAKNSGYSVFVGEKDFAEISGQKKVIAVENKGGAMPYFIDKKDGLRLADFTRKGIELLDNPKGFFMMVEGGKIDWMCHANDVATTIGEILEFDRAVGEAFAFAKKHPNETLIVITGDHETGGLTLGFAGTGYKLYPERLKNQSCSYDSFKNKIKDFVKSNSEAVFDDIKPIIEKSFALKFGAPKDEPMRLSTAETNELKSAFERLKKNPDSSALANSALRIFNNKAGIAWTSNAHTALPVATSAYGVNSSIFSGMFDNTDIAKNLKAVLEK</sequence>
<keyword evidence="4" id="KW-0597">Phosphoprotein</keyword>
<dbReference type="Pfam" id="PF00245">
    <property type="entry name" value="Alk_phosphatase"/>
    <property type="match status" value="1"/>
</dbReference>
<dbReference type="Gene3D" id="3.40.720.10">
    <property type="entry name" value="Alkaline Phosphatase, subunit A"/>
    <property type="match status" value="1"/>
</dbReference>
<dbReference type="Gene3D" id="1.10.60.40">
    <property type="match status" value="1"/>
</dbReference>
<dbReference type="PROSITE" id="PS00123">
    <property type="entry name" value="ALKALINE_PHOSPHATASE"/>
    <property type="match status" value="1"/>
</dbReference>
<dbReference type="InterPro" id="IPR018299">
    <property type="entry name" value="Alkaline_phosphatase_AS"/>
</dbReference>
<dbReference type="PANTHER" id="PTHR11596">
    <property type="entry name" value="ALKALINE PHOSPHATASE"/>
    <property type="match status" value="1"/>
</dbReference>
<evidence type="ECO:0000256" key="8">
    <source>
        <dbReference type="ARBA" id="ARBA00022842"/>
    </source>
</evidence>
<evidence type="ECO:0000256" key="1">
    <source>
        <dbReference type="ARBA" id="ARBA00001946"/>
    </source>
</evidence>
<comment type="cofactor">
    <cofactor evidence="1">
        <name>Mg(2+)</name>
        <dbReference type="ChEBI" id="CHEBI:18420"/>
    </cofactor>
</comment>
<evidence type="ECO:0000256" key="5">
    <source>
        <dbReference type="ARBA" id="ARBA00022723"/>
    </source>
</evidence>
<dbReference type="EMBL" id="JALBUT010000006">
    <property type="protein sequence ID" value="MDX8415779.1"/>
    <property type="molecule type" value="Genomic_DNA"/>
</dbReference>
<keyword evidence="8" id="KW-0460">Magnesium</keyword>
<protein>
    <submittedName>
        <fullName evidence="10">Alkaline phosphatase</fullName>
    </submittedName>
</protein>
<dbReference type="CDD" id="cd16012">
    <property type="entry name" value="ALP"/>
    <property type="match status" value="1"/>
</dbReference>
<keyword evidence="5" id="KW-0479">Metal-binding</keyword>
<keyword evidence="11" id="KW-1185">Reference proteome</keyword>
<evidence type="ECO:0000256" key="6">
    <source>
        <dbReference type="ARBA" id="ARBA00022801"/>
    </source>
</evidence>
<evidence type="ECO:0000256" key="9">
    <source>
        <dbReference type="RuleBase" id="RU003946"/>
    </source>
</evidence>